<gene>
    <name evidence="2" type="ORF">SAMN04489760_11070</name>
</gene>
<organism evidence="2 3">
    <name type="scientific">Syntrophus gentianae</name>
    <dbReference type="NCBI Taxonomy" id="43775"/>
    <lineage>
        <taxon>Bacteria</taxon>
        <taxon>Pseudomonadati</taxon>
        <taxon>Thermodesulfobacteriota</taxon>
        <taxon>Syntrophia</taxon>
        <taxon>Syntrophales</taxon>
        <taxon>Syntrophaceae</taxon>
        <taxon>Syntrophus</taxon>
    </lineage>
</organism>
<feature type="domain" description="Putative regulatory protein FmdB zinc ribbon" evidence="1">
    <location>
        <begin position="1"/>
        <end position="43"/>
    </location>
</feature>
<evidence type="ECO:0000313" key="3">
    <source>
        <dbReference type="Proteomes" id="UP000198744"/>
    </source>
</evidence>
<dbReference type="Proteomes" id="UP000198744">
    <property type="component" value="Unassembled WGS sequence"/>
</dbReference>
<protein>
    <submittedName>
        <fullName evidence="2">Putative regulatory protein, FmdB family</fullName>
    </submittedName>
</protein>
<dbReference type="NCBIfam" id="TIGR02605">
    <property type="entry name" value="CxxC_CxxC_SSSS"/>
    <property type="match status" value="1"/>
</dbReference>
<dbReference type="EMBL" id="FOBS01000010">
    <property type="protein sequence ID" value="SEM32088.1"/>
    <property type="molecule type" value="Genomic_DNA"/>
</dbReference>
<name>A0A1H7XFU9_9BACT</name>
<keyword evidence="3" id="KW-1185">Reference proteome</keyword>
<dbReference type="AlphaFoldDB" id="A0A1H7XFU9"/>
<reference evidence="2 3" key="1">
    <citation type="submission" date="2016-10" db="EMBL/GenBank/DDBJ databases">
        <authorList>
            <person name="de Groot N.N."/>
        </authorList>
    </citation>
    <scope>NUCLEOTIDE SEQUENCE [LARGE SCALE GENOMIC DNA]</scope>
    <source>
        <strain evidence="2 3">DSM 8423</strain>
    </source>
</reference>
<dbReference type="SMART" id="SM00834">
    <property type="entry name" value="CxxC_CXXC_SSSS"/>
    <property type="match status" value="1"/>
</dbReference>
<dbReference type="OrthoDB" id="9813321at2"/>
<evidence type="ECO:0000259" key="1">
    <source>
        <dbReference type="SMART" id="SM00834"/>
    </source>
</evidence>
<evidence type="ECO:0000313" key="2">
    <source>
        <dbReference type="EMBL" id="SEM32088.1"/>
    </source>
</evidence>
<dbReference type="InterPro" id="IPR013429">
    <property type="entry name" value="Regulatory_FmdB_Zinc_ribbon"/>
</dbReference>
<dbReference type="Pfam" id="PF09723">
    <property type="entry name" value="Zn_ribbon_8"/>
    <property type="match status" value="1"/>
</dbReference>
<sequence length="67" mass="7309">MPIYEFRCKSCEKVFEVLFFSISEKREVLCPDCNSDQVEKLMSVFGGTFGGTSSSSCSSCSAPSCTT</sequence>
<proteinExistence type="predicted"/>
<accession>A0A1H7XFU9</accession>
<dbReference type="STRING" id="43775.SAMN04489760_11070"/>